<comment type="caution">
    <text evidence="2">The sequence shown here is derived from an EMBL/GenBank/DDBJ whole genome shotgun (WGS) entry which is preliminary data.</text>
</comment>
<proteinExistence type="predicted"/>
<feature type="compositionally biased region" description="Basic residues" evidence="1">
    <location>
        <begin position="1"/>
        <end position="23"/>
    </location>
</feature>
<evidence type="ECO:0000313" key="2">
    <source>
        <dbReference type="EMBL" id="KAJ1202774.1"/>
    </source>
</evidence>
<feature type="region of interest" description="Disordered" evidence="1">
    <location>
        <begin position="1"/>
        <end position="104"/>
    </location>
</feature>
<feature type="compositionally biased region" description="Basic residues" evidence="1">
    <location>
        <begin position="78"/>
        <end position="93"/>
    </location>
</feature>
<protein>
    <submittedName>
        <fullName evidence="2">Uncharacterized protein</fullName>
    </submittedName>
</protein>
<organism evidence="2 3">
    <name type="scientific">Pleurodeles waltl</name>
    <name type="common">Iberian ribbed newt</name>
    <dbReference type="NCBI Taxonomy" id="8319"/>
    <lineage>
        <taxon>Eukaryota</taxon>
        <taxon>Metazoa</taxon>
        <taxon>Chordata</taxon>
        <taxon>Craniata</taxon>
        <taxon>Vertebrata</taxon>
        <taxon>Euteleostomi</taxon>
        <taxon>Amphibia</taxon>
        <taxon>Batrachia</taxon>
        <taxon>Caudata</taxon>
        <taxon>Salamandroidea</taxon>
        <taxon>Salamandridae</taxon>
        <taxon>Pleurodelinae</taxon>
        <taxon>Pleurodeles</taxon>
    </lineage>
</organism>
<keyword evidence="3" id="KW-1185">Reference proteome</keyword>
<gene>
    <name evidence="2" type="ORF">NDU88_006570</name>
</gene>
<evidence type="ECO:0000256" key="1">
    <source>
        <dbReference type="SAM" id="MobiDB-lite"/>
    </source>
</evidence>
<evidence type="ECO:0000313" key="3">
    <source>
        <dbReference type="Proteomes" id="UP001066276"/>
    </source>
</evidence>
<dbReference type="AlphaFoldDB" id="A0AAV7VMB5"/>
<name>A0AAV7VMB5_PLEWA</name>
<sequence>MLASYRRTRFPRVPRPSITRRTHCGASSLSTRPCRPHWTRSERPTPSPALGLPSWGDQRPFISRFFPHSASPLDARPRPPHRTRSARRPHHNGASHTRTSATKLELQKALRALAEAQVAGEDIPEKEQEILE</sequence>
<dbReference type="EMBL" id="JANPWB010000003">
    <property type="protein sequence ID" value="KAJ1202774.1"/>
    <property type="molecule type" value="Genomic_DNA"/>
</dbReference>
<accession>A0AAV7VMB5</accession>
<reference evidence="2" key="1">
    <citation type="journal article" date="2022" name="bioRxiv">
        <title>Sequencing and chromosome-scale assembly of the giantPleurodeles waltlgenome.</title>
        <authorList>
            <person name="Brown T."/>
            <person name="Elewa A."/>
            <person name="Iarovenko S."/>
            <person name="Subramanian E."/>
            <person name="Araus A.J."/>
            <person name="Petzold A."/>
            <person name="Susuki M."/>
            <person name="Suzuki K.-i.T."/>
            <person name="Hayashi T."/>
            <person name="Toyoda A."/>
            <person name="Oliveira C."/>
            <person name="Osipova E."/>
            <person name="Leigh N.D."/>
            <person name="Simon A."/>
            <person name="Yun M.H."/>
        </authorList>
    </citation>
    <scope>NUCLEOTIDE SEQUENCE</scope>
    <source>
        <strain evidence="2">20211129_DDA</strain>
        <tissue evidence="2">Liver</tissue>
    </source>
</reference>
<dbReference type="Proteomes" id="UP001066276">
    <property type="component" value="Chromosome 2_1"/>
</dbReference>